<evidence type="ECO:0000313" key="14">
    <source>
        <dbReference type="EnsemblMetazoa" id="HelroP179672"/>
    </source>
</evidence>
<keyword evidence="5 12" id="KW-0812">Transmembrane</keyword>
<feature type="transmembrane region" description="Helical" evidence="12">
    <location>
        <begin position="509"/>
        <end position="531"/>
    </location>
</feature>
<dbReference type="GO" id="GO:0035869">
    <property type="term" value="C:ciliary transition zone"/>
    <property type="evidence" value="ECO:0000318"/>
    <property type="project" value="GO_Central"/>
</dbReference>
<reference evidence="15" key="1">
    <citation type="submission" date="2012-12" db="EMBL/GenBank/DDBJ databases">
        <authorList>
            <person name="Hellsten U."/>
            <person name="Grimwood J."/>
            <person name="Chapman J.A."/>
            <person name="Shapiro H."/>
            <person name="Aerts A."/>
            <person name="Otillar R.P."/>
            <person name="Terry A.Y."/>
            <person name="Boore J.L."/>
            <person name="Simakov O."/>
            <person name="Marletaz F."/>
            <person name="Cho S.-J."/>
            <person name="Edsinger-Gonzales E."/>
            <person name="Havlak P."/>
            <person name="Kuo D.-H."/>
            <person name="Larsson T."/>
            <person name="Lv J."/>
            <person name="Arendt D."/>
            <person name="Savage R."/>
            <person name="Osoegawa K."/>
            <person name="de Jong P."/>
            <person name="Lindberg D.R."/>
            <person name="Seaver E.C."/>
            <person name="Weisblat D.A."/>
            <person name="Putnam N.H."/>
            <person name="Grigoriev I.V."/>
            <person name="Rokhsar D.S."/>
        </authorList>
    </citation>
    <scope>NUCLEOTIDE SEQUENCE</scope>
</reference>
<evidence type="ECO:0000256" key="3">
    <source>
        <dbReference type="ARBA" id="ARBA00015087"/>
    </source>
</evidence>
<dbReference type="InParanoid" id="T1FF05"/>
<keyword evidence="9" id="KW-0325">Glycoprotein</keyword>
<dbReference type="EMBL" id="AMQM01006913">
    <property type="status" value="NOT_ANNOTATED_CDS"/>
    <property type="molecule type" value="Genomic_DNA"/>
</dbReference>
<dbReference type="KEGG" id="hro:HELRODRAFT_179672"/>
<evidence type="ECO:0000256" key="8">
    <source>
        <dbReference type="ARBA" id="ARBA00023136"/>
    </source>
</evidence>
<dbReference type="CTD" id="20207404"/>
<dbReference type="GO" id="GO:0032880">
    <property type="term" value="P:regulation of protein localization"/>
    <property type="evidence" value="ECO:0000318"/>
    <property type="project" value="GO_Central"/>
</dbReference>
<keyword evidence="15" id="KW-1185">Reference proteome</keyword>
<proteinExistence type="inferred from homology"/>
<feature type="transmembrane region" description="Helical" evidence="12">
    <location>
        <begin position="254"/>
        <end position="277"/>
    </location>
</feature>
<keyword evidence="8 12" id="KW-0472">Membrane</keyword>
<evidence type="ECO:0000256" key="2">
    <source>
        <dbReference type="ARBA" id="ARBA00009082"/>
    </source>
</evidence>
<organism evidence="14 15">
    <name type="scientific">Helobdella robusta</name>
    <name type="common">Californian leech</name>
    <dbReference type="NCBI Taxonomy" id="6412"/>
    <lineage>
        <taxon>Eukaryota</taxon>
        <taxon>Metazoa</taxon>
        <taxon>Spiralia</taxon>
        <taxon>Lophotrochozoa</taxon>
        <taxon>Annelida</taxon>
        <taxon>Clitellata</taxon>
        <taxon>Hirudinea</taxon>
        <taxon>Rhynchobdellida</taxon>
        <taxon>Glossiphoniidae</taxon>
        <taxon>Helobdella</taxon>
    </lineage>
</organism>
<feature type="transmembrane region" description="Helical" evidence="12">
    <location>
        <begin position="25"/>
        <end position="52"/>
    </location>
</feature>
<evidence type="ECO:0000256" key="1">
    <source>
        <dbReference type="ARBA" id="ARBA00004272"/>
    </source>
</evidence>
<evidence type="ECO:0000256" key="5">
    <source>
        <dbReference type="ARBA" id="ARBA00022692"/>
    </source>
</evidence>
<dbReference type="RefSeq" id="XP_009026742.1">
    <property type="nucleotide sequence ID" value="XM_009028494.1"/>
</dbReference>
<evidence type="ECO:0000256" key="11">
    <source>
        <dbReference type="ARBA" id="ARBA00024803"/>
    </source>
</evidence>
<evidence type="ECO:0000256" key="9">
    <source>
        <dbReference type="ARBA" id="ARBA00023180"/>
    </source>
</evidence>
<dbReference type="PANTHER" id="PTHR14605:SF1">
    <property type="entry name" value="TRANSMEMBRANE PROTEIN 231"/>
    <property type="match status" value="1"/>
</dbReference>
<evidence type="ECO:0000256" key="12">
    <source>
        <dbReference type="SAM" id="Phobius"/>
    </source>
</evidence>
<dbReference type="HOGENOM" id="CLU_501819_0_0_1"/>
<comment type="similarity">
    <text evidence="2">Belongs to the TMEM231 family.</text>
</comment>
<keyword evidence="4" id="KW-1003">Cell membrane</keyword>
<comment type="function">
    <text evidence="11">Transmembrane component of the tectonic-like complex, a complex localized at the transition zone of primary cilia and acting as a barrier that prevents diffusion of transmembrane proteins between the cilia and plasma membranes. Required for ciliogenesis and sonic hedgehog/SHH signaling.</text>
</comment>
<gene>
    <name evidence="14" type="primary">20207404</name>
    <name evidence="13" type="ORF">HELRODRAFT_179672</name>
</gene>
<dbReference type="STRING" id="6412.T1FF05"/>
<dbReference type="AlphaFoldDB" id="T1FF05"/>
<evidence type="ECO:0000256" key="10">
    <source>
        <dbReference type="ARBA" id="ARBA00023273"/>
    </source>
</evidence>
<dbReference type="FunCoup" id="T1FF05">
    <property type="interactions" value="40"/>
</dbReference>
<dbReference type="OrthoDB" id="426438at2759"/>
<name>T1FF05_HELRO</name>
<comment type="subcellular location">
    <subcellularLocation>
        <location evidence="1">Cell projection</location>
        <location evidence="1">Cilium membrane</location>
        <topology evidence="1">Multi-pass membrane protein</topology>
    </subcellularLocation>
</comment>
<keyword evidence="10" id="KW-0966">Cell projection</keyword>
<reference evidence="13 15" key="2">
    <citation type="journal article" date="2013" name="Nature">
        <title>Insights into bilaterian evolution from three spiralian genomes.</title>
        <authorList>
            <person name="Simakov O."/>
            <person name="Marletaz F."/>
            <person name="Cho S.J."/>
            <person name="Edsinger-Gonzales E."/>
            <person name="Havlak P."/>
            <person name="Hellsten U."/>
            <person name="Kuo D.H."/>
            <person name="Larsson T."/>
            <person name="Lv J."/>
            <person name="Arendt D."/>
            <person name="Savage R."/>
            <person name="Osoegawa K."/>
            <person name="de Jong P."/>
            <person name="Grimwood J."/>
            <person name="Chapman J.A."/>
            <person name="Shapiro H."/>
            <person name="Aerts A."/>
            <person name="Otillar R.P."/>
            <person name="Terry A.Y."/>
            <person name="Boore J.L."/>
            <person name="Grigoriev I.V."/>
            <person name="Lindberg D.R."/>
            <person name="Seaver E.C."/>
            <person name="Weisblat D.A."/>
            <person name="Putnam N.H."/>
            <person name="Rokhsar D.S."/>
        </authorList>
    </citation>
    <scope>NUCLEOTIDE SEQUENCE</scope>
</reference>
<evidence type="ECO:0000256" key="7">
    <source>
        <dbReference type="ARBA" id="ARBA00023069"/>
    </source>
</evidence>
<dbReference type="InterPro" id="IPR019306">
    <property type="entry name" value="TMEM231"/>
</dbReference>
<dbReference type="Pfam" id="PF10149">
    <property type="entry name" value="TM231"/>
    <property type="match status" value="1"/>
</dbReference>
<dbReference type="PANTHER" id="PTHR14605">
    <property type="entry name" value="CHST5 PROTEIN"/>
    <property type="match status" value="1"/>
</dbReference>
<accession>T1FF05</accession>
<evidence type="ECO:0000256" key="4">
    <source>
        <dbReference type="ARBA" id="ARBA00022475"/>
    </source>
</evidence>
<keyword evidence="7" id="KW-0969">Cilium</keyword>
<dbReference type="EMBL" id="KB097542">
    <property type="protein sequence ID" value="ESN95087.1"/>
    <property type="molecule type" value="Genomic_DNA"/>
</dbReference>
<evidence type="ECO:0000313" key="15">
    <source>
        <dbReference type="Proteomes" id="UP000015101"/>
    </source>
</evidence>
<reference evidence="14" key="3">
    <citation type="submission" date="2015-06" db="UniProtKB">
        <authorList>
            <consortium name="EnsemblMetazoa"/>
        </authorList>
    </citation>
    <scope>IDENTIFICATION</scope>
</reference>
<dbReference type="GO" id="GO:0060271">
    <property type="term" value="P:cilium assembly"/>
    <property type="evidence" value="ECO:0000318"/>
    <property type="project" value="GO_Central"/>
</dbReference>
<evidence type="ECO:0000256" key="6">
    <source>
        <dbReference type="ARBA" id="ARBA00022989"/>
    </source>
</evidence>
<dbReference type="EnsemblMetazoa" id="HelroT179672">
    <property type="protein sequence ID" value="HelroP179672"/>
    <property type="gene ID" value="HelroG179672"/>
</dbReference>
<dbReference type="GeneID" id="20207404"/>
<dbReference type="GO" id="GO:0060170">
    <property type="term" value="C:ciliary membrane"/>
    <property type="evidence" value="ECO:0000318"/>
    <property type="project" value="GO_Central"/>
</dbReference>
<evidence type="ECO:0000313" key="13">
    <source>
        <dbReference type="EMBL" id="ESN95087.1"/>
    </source>
</evidence>
<sequence length="543" mass="63543">MATLTIYSKSDKISYKSSFFSVTSFLSFLIFVLTWVLPFIIVYHTSGFLLYLTEKHDEKPLITFKHQMIMEATLKDDGKYVYWSTYEKCNVLFRNYLRIPTAKTMELTANDVIGESENGLQLNINLPLAEAETVFDFKILLFINYRLQNVPYEMMGVLYLQAEPQIMSSNIKVNINANFNLIQYEPLPSTVNYHYINAIRTDLDIVSMTEEIRPTNKDINDDNRMLSPSFHLNALINYNQQQFKMIFERKFASIFRWAYIQFIYLFLLFHVVSSSLWRSVRTEGSKLNITYRKEYVVNFTTNSGSYFTYSTSPSYNDKHQSNLRIPLIKIFEEDIDEDGLTDNLNFELTIPILSGEHVMSADLIIFINYTIMLMPSKELPGLVRAVSWRLNSNHNNTININKLHVTGRTKLIQREPLTTQKYFEQPTIDSQRNSNDWLNISGLSNQSLFEVLVKYTNQNSHVSLIDVTPTWMRHDGARSDFKMSLLIGHPHQHEVTLHSTFWHSLKWAFIQYSSIFIFLYVISNVIMTYLFENRLVDSIIKDQ</sequence>
<dbReference type="Proteomes" id="UP000015101">
    <property type="component" value="Unassembled WGS sequence"/>
</dbReference>
<keyword evidence="6 12" id="KW-1133">Transmembrane helix</keyword>
<dbReference type="eggNOG" id="KOG4838">
    <property type="taxonomic scope" value="Eukaryota"/>
</dbReference>
<protein>
    <recommendedName>
        <fullName evidence="3">Transmembrane protein 231</fullName>
    </recommendedName>
</protein>